<comment type="similarity">
    <text evidence="2">In the C-terminal section; belongs to the class-I pyridoxal-phosphate-dependent aminotransferase family.</text>
</comment>
<dbReference type="GO" id="GO:0008483">
    <property type="term" value="F:transaminase activity"/>
    <property type="evidence" value="ECO:0007669"/>
    <property type="project" value="UniProtKB-KW"/>
</dbReference>
<feature type="non-terminal residue" evidence="12">
    <location>
        <position position="334"/>
    </location>
</feature>
<keyword evidence="5" id="KW-0032">Aminotransferase</keyword>
<evidence type="ECO:0000256" key="2">
    <source>
        <dbReference type="ARBA" id="ARBA00005384"/>
    </source>
</evidence>
<dbReference type="InterPro" id="IPR015424">
    <property type="entry name" value="PyrdxlP-dep_Trfase"/>
</dbReference>
<evidence type="ECO:0000256" key="4">
    <source>
        <dbReference type="ARBA" id="ARBA00011738"/>
    </source>
</evidence>
<dbReference type="Gene3D" id="1.10.10.10">
    <property type="entry name" value="Winged helix-like DNA-binding domain superfamily/Winged helix DNA-binding domain"/>
    <property type="match status" value="1"/>
</dbReference>
<evidence type="ECO:0000256" key="8">
    <source>
        <dbReference type="ARBA" id="ARBA00023015"/>
    </source>
</evidence>
<evidence type="ECO:0000259" key="11">
    <source>
        <dbReference type="PROSITE" id="PS50949"/>
    </source>
</evidence>
<comment type="subunit">
    <text evidence="4">Homodimer.</text>
</comment>
<dbReference type="EMBL" id="LJCR01000342">
    <property type="protein sequence ID" value="KPV53099.1"/>
    <property type="molecule type" value="Genomic_DNA"/>
</dbReference>
<dbReference type="Pfam" id="PF00392">
    <property type="entry name" value="GntR"/>
    <property type="match status" value="1"/>
</dbReference>
<comment type="cofactor">
    <cofactor evidence="1">
        <name>pyridoxal 5'-phosphate</name>
        <dbReference type="ChEBI" id="CHEBI:597326"/>
    </cofactor>
</comment>
<organism evidence="12 13">
    <name type="scientific">Kouleothrix aurantiaca</name>
    <dbReference type="NCBI Taxonomy" id="186479"/>
    <lineage>
        <taxon>Bacteria</taxon>
        <taxon>Bacillati</taxon>
        <taxon>Chloroflexota</taxon>
        <taxon>Chloroflexia</taxon>
        <taxon>Chloroflexales</taxon>
        <taxon>Roseiflexineae</taxon>
        <taxon>Roseiflexaceae</taxon>
        <taxon>Kouleothrix</taxon>
    </lineage>
</organism>
<evidence type="ECO:0000313" key="12">
    <source>
        <dbReference type="EMBL" id="KPV53099.1"/>
    </source>
</evidence>
<comment type="caution">
    <text evidence="12">The sequence shown here is derived from an EMBL/GenBank/DDBJ whole genome shotgun (WGS) entry which is preliminary data.</text>
</comment>
<dbReference type="PRINTS" id="PR00035">
    <property type="entry name" value="HTHGNTR"/>
</dbReference>
<dbReference type="SMART" id="SM00345">
    <property type="entry name" value="HTH_GNTR"/>
    <property type="match status" value="1"/>
</dbReference>
<feature type="domain" description="HTH gntR-type" evidence="11">
    <location>
        <begin position="11"/>
        <end position="79"/>
    </location>
</feature>
<keyword evidence="7" id="KW-0663">Pyridoxal phosphate</keyword>
<dbReference type="GO" id="GO:0030170">
    <property type="term" value="F:pyridoxal phosphate binding"/>
    <property type="evidence" value="ECO:0007669"/>
    <property type="project" value="InterPro"/>
</dbReference>
<dbReference type="CDD" id="cd07377">
    <property type="entry name" value="WHTH_GntR"/>
    <property type="match status" value="1"/>
</dbReference>
<dbReference type="PANTHER" id="PTHR46577">
    <property type="entry name" value="HTH-TYPE TRANSCRIPTIONAL REGULATORY PROTEIN GABR"/>
    <property type="match status" value="1"/>
</dbReference>
<evidence type="ECO:0000256" key="9">
    <source>
        <dbReference type="ARBA" id="ARBA00023125"/>
    </source>
</evidence>
<reference evidence="12 13" key="1">
    <citation type="submission" date="2015-09" db="EMBL/GenBank/DDBJ databases">
        <title>Draft genome sequence of Kouleothrix aurantiaca JCM 19913.</title>
        <authorList>
            <person name="Hemp J."/>
        </authorList>
    </citation>
    <scope>NUCLEOTIDE SEQUENCE [LARGE SCALE GENOMIC DNA]</scope>
    <source>
        <strain evidence="12 13">COM-B</strain>
    </source>
</reference>
<keyword evidence="8" id="KW-0805">Transcription regulation</keyword>
<gene>
    <name evidence="12" type="ORF">SE17_11600</name>
</gene>
<dbReference type="FunFam" id="3.40.640.10:FF:000053">
    <property type="entry name" value="Aminotransferase, class I"/>
    <property type="match status" value="1"/>
</dbReference>
<keyword evidence="10" id="KW-0804">Transcription</keyword>
<evidence type="ECO:0000256" key="6">
    <source>
        <dbReference type="ARBA" id="ARBA00022679"/>
    </source>
</evidence>
<name>A0A0P9D5H2_9CHLR</name>
<keyword evidence="6" id="KW-0808">Transferase</keyword>
<dbReference type="Proteomes" id="UP000050509">
    <property type="component" value="Unassembled WGS sequence"/>
</dbReference>
<dbReference type="GO" id="GO:0003700">
    <property type="term" value="F:DNA-binding transcription factor activity"/>
    <property type="evidence" value="ECO:0007669"/>
    <property type="project" value="InterPro"/>
</dbReference>
<sequence length="334" mass="36109">MQITLNRNSPQPLYTQLAQDIQRRIRSGALPPGARLPTVRELAVQLGVTRLTVHTAYSELQSGGWVEATVGRGTFVAAPSETIPMQTDYGRDMSAPSILNDMVRLARPPGMRSLAMADAAPDLYPTREFGRALDEALTTGGASVLSYTPSQGDPLLRTTLADLLRERGLNAAPDEIVITSGATQAMSLIGRALARPGDTVIVEQPTYLGLLNVLNAQRLCPIGVPVDEDGMQVDALEALLKEHQPRFIYTIPTFQNPSGVCLSAERRARLLELAERYRVPVVEDDIYSALVYEGSAPPTIKSSDRTGQVLMISSFSKALIPGVRIGYVVAGPQF</sequence>
<dbReference type="SUPFAM" id="SSF46785">
    <property type="entry name" value="Winged helix' DNA-binding domain"/>
    <property type="match status" value="1"/>
</dbReference>
<evidence type="ECO:0000256" key="1">
    <source>
        <dbReference type="ARBA" id="ARBA00001933"/>
    </source>
</evidence>
<dbReference type="InterPro" id="IPR051446">
    <property type="entry name" value="HTH_trans_reg/aminotransferase"/>
</dbReference>
<evidence type="ECO:0000313" key="13">
    <source>
        <dbReference type="Proteomes" id="UP000050509"/>
    </source>
</evidence>
<evidence type="ECO:0000256" key="7">
    <source>
        <dbReference type="ARBA" id="ARBA00022898"/>
    </source>
</evidence>
<keyword evidence="13" id="KW-1185">Reference proteome</keyword>
<dbReference type="AlphaFoldDB" id="A0A0P9D5H2"/>
<dbReference type="PANTHER" id="PTHR46577:SF2">
    <property type="entry name" value="TRANSCRIPTIONAL REGULATORY PROTEIN"/>
    <property type="match status" value="1"/>
</dbReference>
<evidence type="ECO:0000256" key="3">
    <source>
        <dbReference type="ARBA" id="ARBA00007441"/>
    </source>
</evidence>
<evidence type="ECO:0000256" key="5">
    <source>
        <dbReference type="ARBA" id="ARBA00022576"/>
    </source>
</evidence>
<accession>A0A0P9D5H2</accession>
<dbReference type="InterPro" id="IPR004839">
    <property type="entry name" value="Aminotransferase_I/II_large"/>
</dbReference>
<dbReference type="SUPFAM" id="SSF53383">
    <property type="entry name" value="PLP-dependent transferases"/>
    <property type="match status" value="1"/>
</dbReference>
<dbReference type="CDD" id="cd00609">
    <property type="entry name" value="AAT_like"/>
    <property type="match status" value="1"/>
</dbReference>
<keyword evidence="9" id="KW-0238">DNA-binding</keyword>
<proteinExistence type="inferred from homology"/>
<evidence type="ECO:0000256" key="10">
    <source>
        <dbReference type="ARBA" id="ARBA00023163"/>
    </source>
</evidence>
<dbReference type="PROSITE" id="PS50949">
    <property type="entry name" value="HTH_GNTR"/>
    <property type="match status" value="1"/>
</dbReference>
<dbReference type="Pfam" id="PF00155">
    <property type="entry name" value="Aminotran_1_2"/>
    <property type="match status" value="1"/>
</dbReference>
<comment type="similarity">
    <text evidence="3">Belongs to the class-I pyridoxal-phosphate-dependent aminotransferase family.</text>
</comment>
<dbReference type="InterPro" id="IPR000524">
    <property type="entry name" value="Tscrpt_reg_HTH_GntR"/>
</dbReference>
<dbReference type="InterPro" id="IPR015421">
    <property type="entry name" value="PyrdxlP-dep_Trfase_major"/>
</dbReference>
<dbReference type="Gene3D" id="3.40.640.10">
    <property type="entry name" value="Type I PLP-dependent aspartate aminotransferase-like (Major domain)"/>
    <property type="match status" value="1"/>
</dbReference>
<protein>
    <recommendedName>
        <fullName evidence="11">HTH gntR-type domain-containing protein</fullName>
    </recommendedName>
</protein>
<dbReference type="InterPro" id="IPR036390">
    <property type="entry name" value="WH_DNA-bd_sf"/>
</dbReference>
<dbReference type="InterPro" id="IPR036388">
    <property type="entry name" value="WH-like_DNA-bd_sf"/>
</dbReference>
<dbReference type="GO" id="GO:0003677">
    <property type="term" value="F:DNA binding"/>
    <property type="evidence" value="ECO:0007669"/>
    <property type="project" value="UniProtKB-KW"/>
</dbReference>